<name>A0A150G875_GONPE</name>
<dbReference type="PANTHER" id="PTHR12393">
    <property type="entry name" value="SPHINGOMYELIN PHOSPHODIESTERASE RELATED"/>
    <property type="match status" value="1"/>
</dbReference>
<dbReference type="GO" id="GO:0030149">
    <property type="term" value="P:sphingolipid catabolic process"/>
    <property type="evidence" value="ECO:0007669"/>
    <property type="project" value="TreeGrafter"/>
</dbReference>
<dbReference type="EMBL" id="LSYV01000048">
    <property type="protein sequence ID" value="KXZ46034.1"/>
    <property type="molecule type" value="Genomic_DNA"/>
</dbReference>
<dbReference type="GO" id="GO:0016020">
    <property type="term" value="C:membrane"/>
    <property type="evidence" value="ECO:0007669"/>
    <property type="project" value="TreeGrafter"/>
</dbReference>
<dbReference type="InterPro" id="IPR036770">
    <property type="entry name" value="Ankyrin_rpt-contain_sf"/>
</dbReference>
<dbReference type="Proteomes" id="UP000075714">
    <property type="component" value="Unassembled WGS sequence"/>
</dbReference>
<dbReference type="GO" id="GO:0004620">
    <property type="term" value="F:phospholipase activity"/>
    <property type="evidence" value="ECO:0007669"/>
    <property type="project" value="TreeGrafter"/>
</dbReference>
<evidence type="ECO:0000313" key="2">
    <source>
        <dbReference type="Proteomes" id="UP000075714"/>
    </source>
</evidence>
<dbReference type="Gene3D" id="1.25.40.20">
    <property type="entry name" value="Ankyrin repeat-containing domain"/>
    <property type="match status" value="1"/>
</dbReference>
<keyword evidence="2" id="KW-1185">Reference proteome</keyword>
<dbReference type="AlphaFoldDB" id="A0A150G875"/>
<dbReference type="GO" id="GO:0005783">
    <property type="term" value="C:endoplasmic reticulum"/>
    <property type="evidence" value="ECO:0007669"/>
    <property type="project" value="TreeGrafter"/>
</dbReference>
<proteinExistence type="predicted"/>
<dbReference type="PANTHER" id="PTHR12393:SF6">
    <property type="entry name" value="SPHINGOMYELIN PHOSPHODIESTERASE 2"/>
    <property type="match status" value="1"/>
</dbReference>
<gene>
    <name evidence="1" type="ORF">GPECTOR_47g309</name>
</gene>
<dbReference type="SUPFAM" id="SSF48403">
    <property type="entry name" value="Ankyrin repeat"/>
    <property type="match status" value="1"/>
</dbReference>
<dbReference type="OrthoDB" id="530303at2759"/>
<dbReference type="GO" id="GO:0071944">
    <property type="term" value="C:cell periphery"/>
    <property type="evidence" value="ECO:0007669"/>
    <property type="project" value="TreeGrafter"/>
</dbReference>
<comment type="caution">
    <text evidence="1">The sequence shown here is derived from an EMBL/GenBank/DDBJ whole genome shotgun (WGS) entry which is preliminary data.</text>
</comment>
<organism evidence="1 2">
    <name type="scientific">Gonium pectorale</name>
    <name type="common">Green alga</name>
    <dbReference type="NCBI Taxonomy" id="33097"/>
    <lineage>
        <taxon>Eukaryota</taxon>
        <taxon>Viridiplantae</taxon>
        <taxon>Chlorophyta</taxon>
        <taxon>core chlorophytes</taxon>
        <taxon>Chlorophyceae</taxon>
        <taxon>CS clade</taxon>
        <taxon>Chlamydomonadales</taxon>
        <taxon>Volvocaceae</taxon>
        <taxon>Gonium</taxon>
    </lineage>
</organism>
<reference evidence="2" key="1">
    <citation type="journal article" date="2016" name="Nat. Commun.">
        <title>The Gonium pectorale genome demonstrates co-option of cell cycle regulation during the evolution of multicellularity.</title>
        <authorList>
            <person name="Hanschen E.R."/>
            <person name="Marriage T.N."/>
            <person name="Ferris P.J."/>
            <person name="Hamaji T."/>
            <person name="Toyoda A."/>
            <person name="Fujiyama A."/>
            <person name="Neme R."/>
            <person name="Noguchi H."/>
            <person name="Minakuchi Y."/>
            <person name="Suzuki M."/>
            <person name="Kawai-Toyooka H."/>
            <person name="Smith D.R."/>
            <person name="Sparks H."/>
            <person name="Anderson J."/>
            <person name="Bakaric R."/>
            <person name="Luria V."/>
            <person name="Karger A."/>
            <person name="Kirschner M.W."/>
            <person name="Durand P.M."/>
            <person name="Michod R.E."/>
            <person name="Nozaki H."/>
            <person name="Olson B.J."/>
        </authorList>
    </citation>
    <scope>NUCLEOTIDE SEQUENCE [LARGE SCALE GENOMIC DNA]</scope>
    <source>
        <strain evidence="2">NIES-2863</strain>
    </source>
</reference>
<sequence>MADNQPADEPAREHDWSSFIWPQLPSELAERIVGYMGRFYIVTTFRQVNKATAERFSGPQHTSIHLSEPVPPHAFAAHWLTPGATRGLTLERRKQLVRLVAASGVLPNLEVALQAAGFTGAACDLPALQLAWLQFGLSLDMYDKAALLSKAASSPTPDWAAKVEWLEAQCCRRSTHVAQCAARLPNDAEALARLTWLQGRGYPMDGHAVQAAANSGNTAALQYLLAEVEAVVARDTGTVVSFAAEAGQLAVLQALKVAGWPVHEYASCCAHEAAMGGHLPVLAWLQEELQERLLDENLFKAAAKSGSVELLVWLRQHGCPWDSKAYTAAAGSGCVAALEWLVEQGCPMEESGGHPYIQACCNGDLAMARCLQRLGVPWGPAGRVFVAAAESGSIPAPLPLLRWLLEEGCPVDSDALETLKEGWGLGRPGWADEVLILLQEHLDRRQP</sequence>
<evidence type="ECO:0000313" key="1">
    <source>
        <dbReference type="EMBL" id="KXZ46034.1"/>
    </source>
</evidence>
<protein>
    <submittedName>
        <fullName evidence="1">Uncharacterized protein</fullName>
    </submittedName>
</protein>
<accession>A0A150G875</accession>
<dbReference type="GO" id="GO:0046513">
    <property type="term" value="P:ceramide biosynthetic process"/>
    <property type="evidence" value="ECO:0007669"/>
    <property type="project" value="TreeGrafter"/>
</dbReference>